<reference evidence="6" key="1">
    <citation type="submission" date="2025-08" db="UniProtKB">
        <authorList>
            <consortium name="RefSeq"/>
        </authorList>
    </citation>
    <scope>IDENTIFICATION</scope>
</reference>
<dbReference type="InterPro" id="IPR007588">
    <property type="entry name" value="Znf_FLYWCH"/>
</dbReference>
<evidence type="ECO:0000259" key="4">
    <source>
        <dbReference type="Pfam" id="PF04500"/>
    </source>
</evidence>
<dbReference type="Proteomes" id="UP000694867">
    <property type="component" value="Unplaced"/>
</dbReference>
<sequence length="183" mass="20488">MVIFSYPDGSKPESKILMLNRDLLYRTRQGDKAEEASVFIADEKPAQYVMSKRGNPLLVVDNYLYRKNGQTGKNGQQYWVCISPQCSVRTKTLNERVNSAIATHSHPPQPQYVEQLRTAGALKMASISRGNEISGTWEDVLVSNLSEDLVTAELSESRSNRTRLTRSLAKLSSEDDDEMGDVS</sequence>
<organism evidence="5 6">
    <name type="scientific">Galendromus occidentalis</name>
    <name type="common">western predatory mite</name>
    <dbReference type="NCBI Taxonomy" id="34638"/>
    <lineage>
        <taxon>Eukaryota</taxon>
        <taxon>Metazoa</taxon>
        <taxon>Ecdysozoa</taxon>
        <taxon>Arthropoda</taxon>
        <taxon>Chelicerata</taxon>
        <taxon>Arachnida</taxon>
        <taxon>Acari</taxon>
        <taxon>Parasitiformes</taxon>
        <taxon>Mesostigmata</taxon>
        <taxon>Gamasina</taxon>
        <taxon>Phytoseioidea</taxon>
        <taxon>Phytoseiidae</taxon>
        <taxon>Typhlodrominae</taxon>
        <taxon>Galendromus</taxon>
    </lineage>
</organism>
<evidence type="ECO:0000313" key="6">
    <source>
        <dbReference type="RefSeq" id="XP_003744409.1"/>
    </source>
</evidence>
<evidence type="ECO:0000256" key="3">
    <source>
        <dbReference type="ARBA" id="ARBA00022833"/>
    </source>
</evidence>
<evidence type="ECO:0000313" key="5">
    <source>
        <dbReference type="Proteomes" id="UP000694867"/>
    </source>
</evidence>
<dbReference type="AlphaFoldDB" id="A0AAJ6QUD0"/>
<dbReference type="KEGG" id="goe:100909081"/>
<gene>
    <name evidence="6" type="primary">LOC100909081</name>
</gene>
<name>A0AAJ6QUD0_9ACAR</name>
<dbReference type="GO" id="GO:0008270">
    <property type="term" value="F:zinc ion binding"/>
    <property type="evidence" value="ECO:0007669"/>
    <property type="project" value="UniProtKB-KW"/>
</dbReference>
<dbReference type="Gene3D" id="2.20.25.240">
    <property type="match status" value="1"/>
</dbReference>
<keyword evidence="2" id="KW-0863">Zinc-finger</keyword>
<dbReference type="Pfam" id="PF04500">
    <property type="entry name" value="FLYWCH"/>
    <property type="match status" value="1"/>
</dbReference>
<evidence type="ECO:0000256" key="1">
    <source>
        <dbReference type="ARBA" id="ARBA00022723"/>
    </source>
</evidence>
<keyword evidence="3" id="KW-0862">Zinc</keyword>
<dbReference type="RefSeq" id="XP_003744409.1">
    <property type="nucleotide sequence ID" value="XM_003744361.2"/>
</dbReference>
<keyword evidence="5" id="KW-1185">Reference proteome</keyword>
<accession>A0AAJ6QUD0</accession>
<feature type="domain" description="FLYWCH-type" evidence="4">
    <location>
        <begin position="48"/>
        <end position="106"/>
    </location>
</feature>
<proteinExistence type="predicted"/>
<dbReference type="GeneID" id="100909081"/>
<protein>
    <submittedName>
        <fullName evidence="6">Uncharacterized protein LOC100909081</fullName>
    </submittedName>
</protein>
<keyword evidence="1" id="KW-0479">Metal-binding</keyword>
<evidence type="ECO:0000256" key="2">
    <source>
        <dbReference type="ARBA" id="ARBA00022771"/>
    </source>
</evidence>